<reference evidence="1 2" key="1">
    <citation type="submission" date="2019-01" db="EMBL/GenBank/DDBJ databases">
        <authorList>
            <person name="Chen W.-M."/>
        </authorList>
    </citation>
    <scope>NUCLEOTIDE SEQUENCE [LARGE SCALE GENOMIC DNA]</scope>
    <source>
        <strain evidence="1 2">KYPC3</strain>
    </source>
</reference>
<sequence length="173" mass="19865">MGSVLLVIGFFLIVVVLVVNIDSLNKEHKRLLSQFKLRDQEASHVQQLTYELAEECCQMLLLQLGQERASTRLNPTEVMHIEQLCQAIPVICRELVLRPQPIAQALQRYCKKYNNDGYTELEVFIHRHGRLIPSWQKNSFAGYLQLCQAAVGLVKEQSMKEPTKTTKTRPEMA</sequence>
<evidence type="ECO:0000313" key="1">
    <source>
        <dbReference type="EMBL" id="RVU39920.1"/>
    </source>
</evidence>
<organism evidence="1 2">
    <name type="scientific">Rheinheimera riviphila</name>
    <dbReference type="NCBI Taxonomy" id="1834037"/>
    <lineage>
        <taxon>Bacteria</taxon>
        <taxon>Pseudomonadati</taxon>
        <taxon>Pseudomonadota</taxon>
        <taxon>Gammaproteobacteria</taxon>
        <taxon>Chromatiales</taxon>
        <taxon>Chromatiaceae</taxon>
        <taxon>Rheinheimera</taxon>
    </lineage>
</organism>
<gene>
    <name evidence="1" type="ORF">EOE67_08390</name>
</gene>
<name>A0A437QZK3_9GAMM</name>
<dbReference type="AlphaFoldDB" id="A0A437QZK3"/>
<dbReference type="Proteomes" id="UP000283077">
    <property type="component" value="Unassembled WGS sequence"/>
</dbReference>
<comment type="caution">
    <text evidence="1">The sequence shown here is derived from an EMBL/GenBank/DDBJ whole genome shotgun (WGS) entry which is preliminary data.</text>
</comment>
<proteinExistence type="predicted"/>
<evidence type="ECO:0008006" key="3">
    <source>
        <dbReference type="Google" id="ProtNLM"/>
    </source>
</evidence>
<accession>A0A437QZK3</accession>
<protein>
    <recommendedName>
        <fullName evidence="3">DUF2489 domain-containing protein</fullName>
    </recommendedName>
</protein>
<keyword evidence="2" id="KW-1185">Reference proteome</keyword>
<evidence type="ECO:0000313" key="2">
    <source>
        <dbReference type="Proteomes" id="UP000283077"/>
    </source>
</evidence>
<dbReference type="OrthoDB" id="5767698at2"/>
<dbReference type="EMBL" id="SACS01000007">
    <property type="protein sequence ID" value="RVU39920.1"/>
    <property type="molecule type" value="Genomic_DNA"/>
</dbReference>
<dbReference type="RefSeq" id="WP_127698651.1">
    <property type="nucleotide sequence ID" value="NZ_SACS01000007.1"/>
</dbReference>